<sequence>MYCEVCHIDLCKNCVVKHLFDTDGFHNVVSLKQFLSTLSYNSVCPTHPYKQCEQHCEECNIQVCGLCLSLGDHDQHKKEDILQILATKKKLIQKDLLEFKKSIYPKYQEAAANIPVQRADVRKHSEDIKTALKKQIEDLHMEIDTIAQGMMTEMDEMDKQYTAVIEKQEHAINKTINEIKQVILDLKSLLNTGDVSLVSKYKSKIEEFRKLPSKLKIFLPNFLPQKINREQLLKQFGSLTFLFIETEEQSYAMPSPGAESSPPARPLLDVPRLITDIPTTEDREQYNLSCLSDDEIWITGDNKIIELYNLKGEVLKSVQTKSGNVPWDIAVTRSGGLVYADTGDRSINLVSGTQIQTLITLRGWTPYGLCSTSSGDLLVIMTSDDDRKQTKVVRYSGSTEKQTMQRDDQGKPLYSSCGIKYLIENSNSDICVSDEDACAVVVVSAAGKLRFRYTGPPSASGESFRPYGITTDSQANILTSDCDNNRIHIIHQDGHFLCFIHNFDLQNPWGLCADSQDYLFVAEKDTGYVKKIQYYKSTD</sequence>
<proteinExistence type="predicted"/>
<dbReference type="InterPro" id="IPR047153">
    <property type="entry name" value="TRIM45/56/19-like"/>
</dbReference>
<dbReference type="CDD" id="cd19756">
    <property type="entry name" value="Bbox2"/>
    <property type="match status" value="1"/>
</dbReference>
<dbReference type="AlphaFoldDB" id="A0A8B8BNZ2"/>
<accession>A0A8B8BNZ2</accession>
<name>A0A8B8BNZ2_CRAVI</name>
<dbReference type="SUPFAM" id="SSF101898">
    <property type="entry name" value="NHL repeat"/>
    <property type="match status" value="1"/>
</dbReference>
<keyword evidence="1" id="KW-0479">Metal-binding</keyword>
<feature type="domain" description="B box-type" evidence="2">
    <location>
        <begin position="39"/>
        <end position="84"/>
    </location>
</feature>
<dbReference type="PANTHER" id="PTHR25462:SF305">
    <property type="entry name" value="RING-TYPE DOMAIN-CONTAINING PROTEIN"/>
    <property type="match status" value="1"/>
</dbReference>
<organism evidence="3 4">
    <name type="scientific">Crassostrea virginica</name>
    <name type="common">Eastern oyster</name>
    <dbReference type="NCBI Taxonomy" id="6565"/>
    <lineage>
        <taxon>Eukaryota</taxon>
        <taxon>Metazoa</taxon>
        <taxon>Spiralia</taxon>
        <taxon>Lophotrochozoa</taxon>
        <taxon>Mollusca</taxon>
        <taxon>Bivalvia</taxon>
        <taxon>Autobranchia</taxon>
        <taxon>Pteriomorphia</taxon>
        <taxon>Ostreida</taxon>
        <taxon>Ostreoidea</taxon>
        <taxon>Ostreidae</taxon>
        <taxon>Crassostrea</taxon>
    </lineage>
</organism>
<dbReference type="InterPro" id="IPR011042">
    <property type="entry name" value="6-blade_b-propeller_TolB-like"/>
</dbReference>
<dbReference type="GO" id="GO:0061630">
    <property type="term" value="F:ubiquitin protein ligase activity"/>
    <property type="evidence" value="ECO:0007669"/>
    <property type="project" value="TreeGrafter"/>
</dbReference>
<evidence type="ECO:0000256" key="1">
    <source>
        <dbReference type="PROSITE-ProRule" id="PRU00024"/>
    </source>
</evidence>
<dbReference type="GO" id="GO:0005654">
    <property type="term" value="C:nucleoplasm"/>
    <property type="evidence" value="ECO:0007669"/>
    <property type="project" value="TreeGrafter"/>
</dbReference>
<dbReference type="GO" id="GO:0008270">
    <property type="term" value="F:zinc ion binding"/>
    <property type="evidence" value="ECO:0007669"/>
    <property type="project" value="UniProtKB-KW"/>
</dbReference>
<keyword evidence="3" id="KW-1185">Reference proteome</keyword>
<evidence type="ECO:0000313" key="4">
    <source>
        <dbReference type="RefSeq" id="XP_022305050.1"/>
    </source>
</evidence>
<protein>
    <submittedName>
        <fullName evidence="4">Uncharacterized protein LOC111112043</fullName>
    </submittedName>
</protein>
<gene>
    <name evidence="4" type="primary">LOC111112043</name>
</gene>
<dbReference type="RefSeq" id="XP_022305050.1">
    <property type="nucleotide sequence ID" value="XM_022449342.1"/>
</dbReference>
<reference evidence="4" key="1">
    <citation type="submission" date="2025-08" db="UniProtKB">
        <authorList>
            <consortium name="RefSeq"/>
        </authorList>
    </citation>
    <scope>IDENTIFICATION</scope>
    <source>
        <tissue evidence="4">Whole sample</tissue>
    </source>
</reference>
<dbReference type="PANTHER" id="PTHR25462">
    <property type="entry name" value="BONUS, ISOFORM C-RELATED"/>
    <property type="match status" value="1"/>
</dbReference>
<evidence type="ECO:0000313" key="3">
    <source>
        <dbReference type="Proteomes" id="UP000694844"/>
    </source>
</evidence>
<dbReference type="KEGG" id="cvn:111112043"/>
<keyword evidence="1" id="KW-0863">Zinc-finger</keyword>
<dbReference type="SUPFAM" id="SSF57845">
    <property type="entry name" value="B-box zinc-binding domain"/>
    <property type="match status" value="1"/>
</dbReference>
<dbReference type="Gene3D" id="2.120.10.30">
    <property type="entry name" value="TolB, C-terminal domain"/>
    <property type="match status" value="2"/>
</dbReference>
<dbReference type="GeneID" id="111112043"/>
<dbReference type="Gene3D" id="3.30.160.60">
    <property type="entry name" value="Classic Zinc Finger"/>
    <property type="match status" value="1"/>
</dbReference>
<dbReference type="InterPro" id="IPR000315">
    <property type="entry name" value="Znf_B-box"/>
</dbReference>
<keyword evidence="1" id="KW-0862">Zinc</keyword>
<evidence type="ECO:0000259" key="2">
    <source>
        <dbReference type="PROSITE" id="PS50119"/>
    </source>
</evidence>
<dbReference type="Proteomes" id="UP000694844">
    <property type="component" value="Chromosome 9"/>
</dbReference>
<dbReference type="OrthoDB" id="6074598at2759"/>
<dbReference type="PROSITE" id="PS50119">
    <property type="entry name" value="ZF_BBOX"/>
    <property type="match status" value="1"/>
</dbReference>